<keyword evidence="1" id="KW-1133">Transmembrane helix</keyword>
<keyword evidence="1" id="KW-0812">Transmembrane</keyword>
<reference evidence="2" key="1">
    <citation type="submission" date="2021-01" db="EMBL/GenBank/DDBJ databases">
        <authorList>
            <person name="Corre E."/>
            <person name="Pelletier E."/>
            <person name="Niang G."/>
            <person name="Scheremetjew M."/>
            <person name="Finn R."/>
            <person name="Kale V."/>
            <person name="Holt S."/>
            <person name="Cochrane G."/>
            <person name="Meng A."/>
            <person name="Brown T."/>
            <person name="Cohen L."/>
        </authorList>
    </citation>
    <scope>NUCLEOTIDE SEQUENCE</scope>
    <source>
        <strain evidence="2">CCMP1594</strain>
    </source>
</reference>
<feature type="transmembrane region" description="Helical" evidence="1">
    <location>
        <begin position="34"/>
        <end position="57"/>
    </location>
</feature>
<proteinExistence type="predicted"/>
<gene>
    <name evidence="2" type="ORF">EGYM00163_LOCUS38036</name>
</gene>
<sequence length="114" mass="12670">MCNFFCKWWKVVKAVVRGSLWGSGMRMAKYGYNVQYHLAAASVCPLFCGYSSTLLLLPWAGQSNPKLPNLIAAECRFSPETNAAYAHLPNSFGKTPSTDIILIGPRPILNVRFQ</sequence>
<name>A0A7S4G6B4_9EUGL</name>
<organism evidence="2">
    <name type="scientific">Eutreptiella gymnastica</name>
    <dbReference type="NCBI Taxonomy" id="73025"/>
    <lineage>
        <taxon>Eukaryota</taxon>
        <taxon>Discoba</taxon>
        <taxon>Euglenozoa</taxon>
        <taxon>Euglenida</taxon>
        <taxon>Spirocuta</taxon>
        <taxon>Euglenophyceae</taxon>
        <taxon>Eutreptiales</taxon>
        <taxon>Eutreptiaceae</taxon>
        <taxon>Eutreptiella</taxon>
    </lineage>
</organism>
<protein>
    <submittedName>
        <fullName evidence="2">Uncharacterized protein</fullName>
    </submittedName>
</protein>
<dbReference type="AlphaFoldDB" id="A0A7S4G6B4"/>
<evidence type="ECO:0000256" key="1">
    <source>
        <dbReference type="SAM" id="Phobius"/>
    </source>
</evidence>
<keyword evidence="1" id="KW-0472">Membrane</keyword>
<accession>A0A7S4G6B4</accession>
<dbReference type="EMBL" id="HBJA01110291">
    <property type="protein sequence ID" value="CAE0826779.1"/>
    <property type="molecule type" value="Transcribed_RNA"/>
</dbReference>
<evidence type="ECO:0000313" key="2">
    <source>
        <dbReference type="EMBL" id="CAE0826779.1"/>
    </source>
</evidence>